<evidence type="ECO:0000256" key="2">
    <source>
        <dbReference type="ARBA" id="ARBA00022723"/>
    </source>
</evidence>
<dbReference type="SMART" id="SM00066">
    <property type="entry name" value="GAL4"/>
    <property type="match status" value="1"/>
</dbReference>
<dbReference type="AlphaFoldDB" id="A0A9W8M6L5"/>
<comment type="subcellular location">
    <subcellularLocation>
        <location evidence="1">Nucleus</location>
    </subcellularLocation>
</comment>
<name>A0A9W8M6L5_9FUNG</name>
<dbReference type="SUPFAM" id="SSF57701">
    <property type="entry name" value="Zn2/Cys6 DNA-binding domain"/>
    <property type="match status" value="1"/>
</dbReference>
<dbReference type="CDD" id="cd12148">
    <property type="entry name" value="fungal_TF_MHR"/>
    <property type="match status" value="1"/>
</dbReference>
<dbReference type="PROSITE" id="PS50048">
    <property type="entry name" value="ZN2_CY6_FUNGAL_2"/>
    <property type="match status" value="1"/>
</dbReference>
<keyword evidence="3" id="KW-0805">Transcription regulation</keyword>
<evidence type="ECO:0000259" key="7">
    <source>
        <dbReference type="PROSITE" id="PS50048"/>
    </source>
</evidence>
<evidence type="ECO:0000256" key="5">
    <source>
        <dbReference type="ARBA" id="ARBA00023242"/>
    </source>
</evidence>
<dbReference type="PANTHER" id="PTHR47338">
    <property type="entry name" value="ZN(II)2CYS6 TRANSCRIPTION FACTOR (EUROFUNG)-RELATED"/>
    <property type="match status" value="1"/>
</dbReference>
<dbReference type="InterPro" id="IPR001138">
    <property type="entry name" value="Zn2Cys6_DnaBD"/>
</dbReference>
<reference evidence="8" key="1">
    <citation type="submission" date="2022-07" db="EMBL/GenBank/DDBJ databases">
        <title>Phylogenomic reconstructions and comparative analyses of Kickxellomycotina fungi.</title>
        <authorList>
            <person name="Reynolds N.K."/>
            <person name="Stajich J.E."/>
            <person name="Barry K."/>
            <person name="Grigoriev I.V."/>
            <person name="Crous P."/>
            <person name="Smith M.E."/>
        </authorList>
    </citation>
    <scope>NUCLEOTIDE SEQUENCE</scope>
    <source>
        <strain evidence="8">RSA 476</strain>
    </source>
</reference>
<protein>
    <recommendedName>
        <fullName evidence="7">Zn(2)-C6 fungal-type domain-containing protein</fullName>
    </recommendedName>
</protein>
<dbReference type="PROSITE" id="PS00463">
    <property type="entry name" value="ZN2_CY6_FUNGAL_1"/>
    <property type="match status" value="1"/>
</dbReference>
<evidence type="ECO:0000313" key="9">
    <source>
        <dbReference type="Proteomes" id="UP001140074"/>
    </source>
</evidence>
<dbReference type="GO" id="GO:0006351">
    <property type="term" value="P:DNA-templated transcription"/>
    <property type="evidence" value="ECO:0007669"/>
    <property type="project" value="InterPro"/>
</dbReference>
<dbReference type="GO" id="GO:0008270">
    <property type="term" value="F:zinc ion binding"/>
    <property type="evidence" value="ECO:0007669"/>
    <property type="project" value="InterPro"/>
</dbReference>
<feature type="domain" description="Zn(2)-C6 fungal-type" evidence="7">
    <location>
        <begin position="345"/>
        <end position="375"/>
    </location>
</feature>
<dbReference type="InterPro" id="IPR007219">
    <property type="entry name" value="XnlR_reg_dom"/>
</dbReference>
<dbReference type="InterPro" id="IPR036864">
    <property type="entry name" value="Zn2-C6_fun-type_DNA-bd_sf"/>
</dbReference>
<keyword evidence="9" id="KW-1185">Reference proteome</keyword>
<accession>A0A9W8M6L5</accession>
<keyword evidence="2" id="KW-0479">Metal-binding</keyword>
<dbReference type="SMART" id="SM00906">
    <property type="entry name" value="Fungal_trans"/>
    <property type="match status" value="1"/>
</dbReference>
<dbReference type="GO" id="GO:0000981">
    <property type="term" value="F:DNA-binding transcription factor activity, RNA polymerase II-specific"/>
    <property type="evidence" value="ECO:0007669"/>
    <property type="project" value="InterPro"/>
</dbReference>
<feature type="compositionally biased region" description="Polar residues" evidence="6">
    <location>
        <begin position="70"/>
        <end position="83"/>
    </location>
</feature>
<feature type="compositionally biased region" description="Low complexity" evidence="6">
    <location>
        <begin position="53"/>
        <end position="69"/>
    </location>
</feature>
<sequence length="1056" mass="115751">MYPNHSHSQKQQQPYINDSNSSGVLLSGAASKHLYSPVKRRGSSAASGGGLGLMPPNSSDSSGPGRSLSIQSLLNSNTPAATSSDHEEETCQPPPGGMTIGALTGDSYYQQATARNASQRPVLSADIAGNYYSHRQSGYEPGYPPSDSHASISAGGRWGIGSSSQVRPSQSSFSAITAPLMDKLGPQHHFSSTTRPHPQNQHRVYTETVPGNPQQPFLQISTTTTEHPPFSQGHFTYQTGQQQRSVSFHASPASPSYRNYTAVRGADQRVARTAYDSATAGEARYRPYPEIPHMTQSALVQPGSDVLGAPSNDVVDGQSPSALAAAAAASKRASEAQRRKRRTQACEYCHLKKIKCEGDGVRCNNCIKNDVQCTWGQKRKRGPKPKASLPTISSSIAQTSKPKPVAVGDDSDGETDTRMDPSQSPGSEERGGSLRAPRMEADMIAFFSDDVVPSETREAVRYYFDYFYPLCPMFHPSMFIRRIVQGDVDPLLIDAMKAASAGVVSRMTGRTVDGAALAKSVKARILDQLEQPNVDLVRVLVIMTLMAGSQGEMMAYNSLICLAASLVVRLGWHKMDLYKRAPPKSWDEWVAMEVRRRVFWLVYQTDSYQAMLTGRPMSIAEDSVFVSAPCSDYEWDVVASVAMPPLPSAQQPLTSTFVARVTPPMPAVSASNSASRHNNQNQRSSRSSSASVTSVVQSLRVDQHAIVATGAFSYSFMALCELTAIIARINTFLCDAKSSRLPVMHHVVPQTQTARDGPFPAVDFLGPAPLTGSLVHPVVRTVSLLSEYPAFVELDERLEEWKRNLLMPEELRDDATAASDITYFGNADHRRFMMRVRYFCLHCYYVPITLFLHQSNRPSFFTEYEQPLEERLARRPTAEDEEGVAADAALRQMLSAAFASTWNEGLLAYDVDDRSWRVCLLAAHGLSEHLERNSDFPLERFDQVIPFCIFMSISVLIRQVRMCSRLLEAAAATSTAQNGSRNAAGGGEARRQLAAKGGYMSVTADRTRCIKHVKQQWATLQNLGSMWNIDGMELLLKSMQIDQVANAADMFSGMTL</sequence>
<evidence type="ECO:0000313" key="8">
    <source>
        <dbReference type="EMBL" id="KAJ2864236.1"/>
    </source>
</evidence>
<evidence type="ECO:0000256" key="3">
    <source>
        <dbReference type="ARBA" id="ARBA00023015"/>
    </source>
</evidence>
<keyword evidence="5" id="KW-0539">Nucleus</keyword>
<feature type="compositionally biased region" description="Polar residues" evidence="6">
    <location>
        <begin position="390"/>
        <end position="401"/>
    </location>
</feature>
<dbReference type="GO" id="GO:0003677">
    <property type="term" value="F:DNA binding"/>
    <property type="evidence" value="ECO:0007669"/>
    <property type="project" value="InterPro"/>
</dbReference>
<feature type="region of interest" description="Disordered" evidence="6">
    <location>
        <begin position="668"/>
        <end position="689"/>
    </location>
</feature>
<dbReference type="Proteomes" id="UP001140074">
    <property type="component" value="Unassembled WGS sequence"/>
</dbReference>
<evidence type="ECO:0000256" key="4">
    <source>
        <dbReference type="ARBA" id="ARBA00023163"/>
    </source>
</evidence>
<dbReference type="Gene3D" id="4.10.240.10">
    <property type="entry name" value="Zn(2)-C6 fungal-type DNA-binding domain"/>
    <property type="match status" value="1"/>
</dbReference>
<feature type="region of interest" description="Disordered" evidence="6">
    <location>
        <begin position="377"/>
        <end position="435"/>
    </location>
</feature>
<feature type="region of interest" description="Disordered" evidence="6">
    <location>
        <begin position="36"/>
        <end position="103"/>
    </location>
</feature>
<keyword evidence="4" id="KW-0804">Transcription</keyword>
<dbReference type="PANTHER" id="PTHR47338:SF5">
    <property type="entry name" value="ZN(II)2CYS6 TRANSCRIPTION FACTOR (EUROFUNG)"/>
    <property type="match status" value="1"/>
</dbReference>
<dbReference type="GO" id="GO:0005634">
    <property type="term" value="C:nucleus"/>
    <property type="evidence" value="ECO:0007669"/>
    <property type="project" value="UniProtKB-SubCell"/>
</dbReference>
<evidence type="ECO:0000256" key="6">
    <source>
        <dbReference type="SAM" id="MobiDB-lite"/>
    </source>
</evidence>
<dbReference type="CDD" id="cd00067">
    <property type="entry name" value="GAL4"/>
    <property type="match status" value="1"/>
</dbReference>
<evidence type="ECO:0000256" key="1">
    <source>
        <dbReference type="ARBA" id="ARBA00004123"/>
    </source>
</evidence>
<feature type="compositionally biased region" description="Low complexity" evidence="6">
    <location>
        <begin position="162"/>
        <end position="171"/>
    </location>
</feature>
<dbReference type="Pfam" id="PF00172">
    <property type="entry name" value="Zn_clus"/>
    <property type="match status" value="1"/>
</dbReference>
<feature type="region of interest" description="Disordered" evidence="6">
    <location>
        <begin position="136"/>
        <end position="171"/>
    </location>
</feature>
<dbReference type="EMBL" id="JANBUY010000094">
    <property type="protein sequence ID" value="KAJ2864236.1"/>
    <property type="molecule type" value="Genomic_DNA"/>
</dbReference>
<organism evidence="8 9">
    <name type="scientific">Coemansia aciculifera</name>
    <dbReference type="NCBI Taxonomy" id="417176"/>
    <lineage>
        <taxon>Eukaryota</taxon>
        <taxon>Fungi</taxon>
        <taxon>Fungi incertae sedis</taxon>
        <taxon>Zoopagomycota</taxon>
        <taxon>Kickxellomycotina</taxon>
        <taxon>Kickxellomycetes</taxon>
        <taxon>Kickxellales</taxon>
        <taxon>Kickxellaceae</taxon>
        <taxon>Coemansia</taxon>
    </lineage>
</organism>
<dbReference type="Pfam" id="PF04082">
    <property type="entry name" value="Fungal_trans"/>
    <property type="match status" value="1"/>
</dbReference>
<proteinExistence type="predicted"/>
<comment type="caution">
    <text evidence="8">The sequence shown here is derived from an EMBL/GenBank/DDBJ whole genome shotgun (WGS) entry which is preliminary data.</text>
</comment>
<dbReference type="InterPro" id="IPR050815">
    <property type="entry name" value="TF_fung"/>
</dbReference>
<gene>
    <name evidence="8" type="ORF">GGH94_003062</name>
</gene>
<feature type="region of interest" description="Disordered" evidence="6">
    <location>
        <begin position="1"/>
        <end position="23"/>
    </location>
</feature>